<reference evidence="4" key="1">
    <citation type="journal article" date="2019" name="Int. J. Syst. Evol. Microbiol.">
        <title>The Global Catalogue of Microorganisms (GCM) 10K type strain sequencing project: providing services to taxonomists for standard genome sequencing and annotation.</title>
        <authorList>
            <consortium name="The Broad Institute Genomics Platform"/>
            <consortium name="The Broad Institute Genome Sequencing Center for Infectious Disease"/>
            <person name="Wu L."/>
            <person name="Ma J."/>
        </authorList>
    </citation>
    <scope>NUCLEOTIDE SEQUENCE [LARGE SCALE GENOMIC DNA]</scope>
    <source>
        <strain evidence="4">CCUG 59685</strain>
    </source>
</reference>
<accession>A0ABW3GKM3</accession>
<dbReference type="RefSeq" id="WP_379075417.1">
    <property type="nucleotide sequence ID" value="NZ_JBHTJW010000002.1"/>
</dbReference>
<dbReference type="NCBIfam" id="TIGR02722">
    <property type="entry name" value="lp"/>
    <property type="match status" value="1"/>
</dbReference>
<evidence type="ECO:0000313" key="4">
    <source>
        <dbReference type="Proteomes" id="UP001597106"/>
    </source>
</evidence>
<dbReference type="PANTHER" id="PTHR40593:SF1">
    <property type="entry name" value="PENICILLIN-BINDING PROTEIN ACTIVATOR LPOB"/>
    <property type="match status" value="1"/>
</dbReference>
<name>A0ABW3GKM3_9PROT</name>
<organism evidence="3 4">
    <name type="scientific">Methylophilus glucosoxydans</name>
    <dbReference type="NCBI Taxonomy" id="752553"/>
    <lineage>
        <taxon>Bacteria</taxon>
        <taxon>Pseudomonadati</taxon>
        <taxon>Pseudomonadota</taxon>
        <taxon>Betaproteobacteria</taxon>
        <taxon>Nitrosomonadales</taxon>
        <taxon>Methylophilaceae</taxon>
        <taxon>Methylophilus</taxon>
    </lineage>
</organism>
<dbReference type="InterPro" id="IPR014094">
    <property type="entry name" value="LpoB"/>
</dbReference>
<dbReference type="PANTHER" id="PTHR40593">
    <property type="entry name" value="PENICILLIN-BINDING PROTEIN ACTIVATOR LPOB"/>
    <property type="match status" value="1"/>
</dbReference>
<evidence type="ECO:0000313" key="3">
    <source>
        <dbReference type="EMBL" id="MFD0929660.1"/>
    </source>
</evidence>
<sequence>MNRLLIGVFLLVLSSSWCFAEKINYEDSKDIEVVTIDFGSTDLLMITEKMVSSLLTEQELLANKPVIKLGYIKNKTSEYIDTNNILSSISTHLTKSKKVRIAASNEDNQQIVEELAHQNQNGLYKKNTAPKIGGMLGAKYLLDGELTSIVKKNSSEKDVYYKFTLKLRDLEQNIIEWQEEKDIRKTAKR</sequence>
<feature type="chain" id="PRO_5045575581" description="Penicillin-binding protein activator LpoB" evidence="2">
    <location>
        <begin position="21"/>
        <end position="189"/>
    </location>
</feature>
<keyword evidence="4" id="KW-1185">Reference proteome</keyword>
<gene>
    <name evidence="3" type="primary">lpoB</name>
    <name evidence="3" type="ORF">ACFQ1T_07700</name>
</gene>
<feature type="signal peptide" evidence="2">
    <location>
        <begin position="1"/>
        <end position="20"/>
    </location>
</feature>
<evidence type="ECO:0000256" key="1">
    <source>
        <dbReference type="NCBIfam" id="TIGR02722"/>
    </source>
</evidence>
<comment type="caution">
    <text evidence="3">The sequence shown here is derived from an EMBL/GenBank/DDBJ whole genome shotgun (WGS) entry which is preliminary data.</text>
</comment>
<dbReference type="EMBL" id="JBHTJW010000002">
    <property type="protein sequence ID" value="MFD0929660.1"/>
    <property type="molecule type" value="Genomic_DNA"/>
</dbReference>
<dbReference type="Pfam" id="PF13036">
    <property type="entry name" value="LpoB"/>
    <property type="match status" value="1"/>
</dbReference>
<dbReference type="Proteomes" id="UP001597106">
    <property type="component" value="Unassembled WGS sequence"/>
</dbReference>
<evidence type="ECO:0000256" key="2">
    <source>
        <dbReference type="SAM" id="SignalP"/>
    </source>
</evidence>
<dbReference type="Gene3D" id="3.40.50.10610">
    <property type="entry name" value="ABC-type transport auxiliary lipoprotein component"/>
    <property type="match status" value="1"/>
</dbReference>
<protein>
    <recommendedName>
        <fullName evidence="1">Penicillin-binding protein activator LpoB</fullName>
    </recommendedName>
</protein>
<proteinExistence type="predicted"/>
<keyword evidence="2" id="KW-0732">Signal</keyword>